<dbReference type="InterPro" id="IPR043129">
    <property type="entry name" value="ATPase_NBD"/>
</dbReference>
<reference evidence="1" key="2">
    <citation type="submission" date="2020-03" db="EMBL/GenBank/DDBJ databases">
        <title>Flavobacteriaceae bacterium strain TP-CH-4, a member of the family Flavobacteriaceae isolated from a deep-sea seamount.</title>
        <authorList>
            <person name="Zhang D.-C."/>
        </authorList>
    </citation>
    <scope>NUCLEOTIDE SEQUENCE</scope>
    <source>
        <strain evidence="1">TP-CH-4</strain>
    </source>
</reference>
<dbReference type="NCBIfam" id="NF007144">
    <property type="entry name" value="PRK09585.2-3"/>
    <property type="match status" value="1"/>
</dbReference>
<dbReference type="Pfam" id="PF03702">
    <property type="entry name" value="AnmK"/>
    <property type="match status" value="1"/>
</dbReference>
<dbReference type="AlphaFoldDB" id="A0A967AVG5"/>
<organism evidence="1 2">
    <name type="scientific">Pelagihabitans pacificus</name>
    <dbReference type="NCBI Taxonomy" id="2696054"/>
    <lineage>
        <taxon>Bacteria</taxon>
        <taxon>Pseudomonadati</taxon>
        <taxon>Bacteroidota</taxon>
        <taxon>Flavobacteriia</taxon>
        <taxon>Flavobacteriales</taxon>
        <taxon>Flavobacteriaceae</taxon>
        <taxon>Pelagihabitans</taxon>
    </lineage>
</organism>
<dbReference type="Proteomes" id="UP000707206">
    <property type="component" value="Unassembled WGS sequence"/>
</dbReference>
<protein>
    <submittedName>
        <fullName evidence="1">Anhydro-N-acetylmuramic acid kinase</fullName>
        <ecNumber evidence="1">2.7.1.170</ecNumber>
    </submittedName>
</protein>
<evidence type="ECO:0000313" key="2">
    <source>
        <dbReference type="Proteomes" id="UP000707206"/>
    </source>
</evidence>
<keyword evidence="2" id="KW-1185">Reference proteome</keyword>
<reference evidence="1" key="1">
    <citation type="submission" date="2019-07" db="EMBL/GenBank/DDBJ databases">
        <authorList>
            <person name="De-Chao Zhang Q."/>
        </authorList>
    </citation>
    <scope>NUCLEOTIDE SEQUENCE</scope>
    <source>
        <strain evidence="1">TP-CH-4</strain>
    </source>
</reference>
<dbReference type="EMBL" id="VIKU02000006">
    <property type="protein sequence ID" value="NHF61131.1"/>
    <property type="molecule type" value="Genomic_DNA"/>
</dbReference>
<dbReference type="SUPFAM" id="SSF53067">
    <property type="entry name" value="Actin-like ATPase domain"/>
    <property type="match status" value="1"/>
</dbReference>
<keyword evidence="1" id="KW-0418">Kinase</keyword>
<accession>A0A967AVG5</accession>
<gene>
    <name evidence="1" type="ORF">FK220_017395</name>
</gene>
<dbReference type="Gene3D" id="3.30.420.40">
    <property type="match status" value="2"/>
</dbReference>
<evidence type="ECO:0000313" key="1">
    <source>
        <dbReference type="EMBL" id="NHF61131.1"/>
    </source>
</evidence>
<dbReference type="InterPro" id="IPR005338">
    <property type="entry name" value="Anhydro_N_Ac-Mur_kinase"/>
</dbReference>
<keyword evidence="1" id="KW-0808">Transferase</keyword>
<comment type="caution">
    <text evidence="1">The sequence shown here is derived from an EMBL/GenBank/DDBJ whole genome shotgun (WGS) entry which is preliminary data.</text>
</comment>
<dbReference type="PANTHER" id="PTHR30605:SF0">
    <property type="entry name" value="ANHYDRO-N-ACETYLMURAMIC ACID KINASE"/>
    <property type="match status" value="1"/>
</dbReference>
<dbReference type="GO" id="GO:0016301">
    <property type="term" value="F:kinase activity"/>
    <property type="evidence" value="ECO:0007669"/>
    <property type="project" value="UniProtKB-KW"/>
</dbReference>
<sequence length="359" mass="39905">MVKTFKMLGLMSGTSLDGLDLAYCHIMKNKDQWSFEILNTKSVSYTVEMQAELKDAIFLQADKLLVFNNEYGTWLGEQSIEFIKENALEVDYIASHGHTTHHQPQNGLTYQIGSGQHLANASGHRVVCDFRTNDVSLGGQGAPLVPIGDRLFFGNYDFCLNLGGISNVSFEQKGKRIAYDIGLANMILNYITRKIDLDYDKGGELARNGTINSKMLEKLNGLAYYLLPHPKSIGYEWFVEEVAPIVDETDDHIENLLHTAVHHICEKVAQQIKRNSTGNRQSLFVSGGGALNHFLIDTLQEKVGSDTKVVVPEPTLIEFKEALVFALMGALRMEQEINILCSVTGAKRDSSSGVLYLPN</sequence>
<dbReference type="GO" id="GO:0005524">
    <property type="term" value="F:ATP binding"/>
    <property type="evidence" value="ECO:0007669"/>
    <property type="project" value="InterPro"/>
</dbReference>
<dbReference type="GO" id="GO:0016773">
    <property type="term" value="F:phosphotransferase activity, alcohol group as acceptor"/>
    <property type="evidence" value="ECO:0007669"/>
    <property type="project" value="InterPro"/>
</dbReference>
<name>A0A967AVG5_9FLAO</name>
<dbReference type="PANTHER" id="PTHR30605">
    <property type="entry name" value="ANHYDRO-N-ACETYLMURAMIC ACID KINASE"/>
    <property type="match status" value="1"/>
</dbReference>
<dbReference type="GO" id="GO:0009254">
    <property type="term" value="P:peptidoglycan turnover"/>
    <property type="evidence" value="ECO:0007669"/>
    <property type="project" value="InterPro"/>
</dbReference>
<proteinExistence type="predicted"/>
<dbReference type="EC" id="2.7.1.170" evidence="1"/>
<dbReference type="GO" id="GO:0006040">
    <property type="term" value="P:amino sugar metabolic process"/>
    <property type="evidence" value="ECO:0007669"/>
    <property type="project" value="InterPro"/>
</dbReference>